<accession>A0A370HYH3</accession>
<dbReference type="PANTHER" id="PTHR37418">
    <property type="entry name" value="3-KETO-5-AMINOHEXANOATE CLEAVAGE ENZYME-RELATED"/>
    <property type="match status" value="1"/>
</dbReference>
<dbReference type="GO" id="GO:0043720">
    <property type="term" value="F:3-keto-5-aminohexanoate cleavage activity"/>
    <property type="evidence" value="ECO:0007669"/>
    <property type="project" value="InterPro"/>
</dbReference>
<dbReference type="InterPro" id="IPR008567">
    <property type="entry name" value="BKACE"/>
</dbReference>
<dbReference type="EMBL" id="QQBC01000010">
    <property type="protein sequence ID" value="RDI63519.1"/>
    <property type="molecule type" value="Genomic_DNA"/>
</dbReference>
<sequence length="241" mass="24536">MLQVCVNGARTLAQCPGLPVTAYQIAAAARAAVAAGAEDIHLHPKDSRGRDSMAAQHVAAAVGAVRAVVGPVAVGVTTGAWSEPDPDRRVARVRSWTVLPDHASVNWHEDGAQEVAAALIERGIGVEAGIYSGTDAVRRFRCSPLADRVVRVLAEVTDTDPATAPDTAAALLAALGPTTAPVLLHGEDGGAWPVLAVAAERGLSTRIGLEDVLTDPAGVPVGDNAVLVAAARRLLGGATGR</sequence>
<comment type="caution">
    <text evidence="1">The sequence shown here is derived from an EMBL/GenBank/DDBJ whole genome shotgun (WGS) entry which is preliminary data.</text>
</comment>
<organism evidence="1 2">
    <name type="scientific">Nocardia pseudobrasiliensis</name>
    <dbReference type="NCBI Taxonomy" id="45979"/>
    <lineage>
        <taxon>Bacteria</taxon>
        <taxon>Bacillati</taxon>
        <taxon>Actinomycetota</taxon>
        <taxon>Actinomycetes</taxon>
        <taxon>Mycobacteriales</taxon>
        <taxon>Nocardiaceae</taxon>
        <taxon>Nocardia</taxon>
    </lineage>
</organism>
<reference evidence="1 2" key="1">
    <citation type="submission" date="2018-07" db="EMBL/GenBank/DDBJ databases">
        <title>Genomic Encyclopedia of Type Strains, Phase IV (KMG-IV): sequencing the most valuable type-strain genomes for metagenomic binning, comparative biology and taxonomic classification.</title>
        <authorList>
            <person name="Goeker M."/>
        </authorList>
    </citation>
    <scope>NUCLEOTIDE SEQUENCE [LARGE SCALE GENOMIC DNA]</scope>
    <source>
        <strain evidence="1 2">DSM 44290</strain>
    </source>
</reference>
<dbReference type="Proteomes" id="UP000254869">
    <property type="component" value="Unassembled WGS sequence"/>
</dbReference>
<keyword evidence="2" id="KW-1185">Reference proteome</keyword>
<proteinExistence type="predicted"/>
<dbReference type="Pfam" id="PF05853">
    <property type="entry name" value="BKACE"/>
    <property type="match status" value="1"/>
</dbReference>
<dbReference type="PANTHER" id="PTHR37418:SF1">
    <property type="entry name" value="3-KETO-5-AMINOHEXANOATE CLEAVAGE PROTEIN"/>
    <property type="match status" value="1"/>
</dbReference>
<evidence type="ECO:0000313" key="2">
    <source>
        <dbReference type="Proteomes" id="UP000254869"/>
    </source>
</evidence>
<protein>
    <submittedName>
        <fullName evidence="1">Uncharacterized protein (DUF849 family)</fullName>
    </submittedName>
</protein>
<dbReference type="AlphaFoldDB" id="A0A370HYH3"/>
<gene>
    <name evidence="1" type="ORF">DFR76_110216</name>
</gene>
<dbReference type="InterPro" id="IPR013785">
    <property type="entry name" value="Aldolase_TIM"/>
</dbReference>
<name>A0A370HYH3_9NOCA</name>
<evidence type="ECO:0000313" key="1">
    <source>
        <dbReference type="EMBL" id="RDI63519.1"/>
    </source>
</evidence>
<dbReference type="STRING" id="1210086.GCA_001613105_05920"/>
<dbReference type="Gene3D" id="3.20.20.70">
    <property type="entry name" value="Aldolase class I"/>
    <property type="match status" value="2"/>
</dbReference>